<reference evidence="1 2" key="1">
    <citation type="journal article" date="2015" name="Nature">
        <title>rRNA introns, odd ribosomes, and small enigmatic genomes across a large radiation of phyla.</title>
        <authorList>
            <person name="Brown C.T."/>
            <person name="Hug L.A."/>
            <person name="Thomas B.C."/>
            <person name="Sharon I."/>
            <person name="Castelle C.J."/>
            <person name="Singh A."/>
            <person name="Wilkins M.J."/>
            <person name="Williams K.H."/>
            <person name="Banfield J.F."/>
        </authorList>
    </citation>
    <scope>NUCLEOTIDE SEQUENCE [LARGE SCALE GENOMIC DNA]</scope>
</reference>
<sequence>MTKAPKGGEKMNIKKLLVGGAAGAIMFAATVMPALAAGFDQFGYNRTARNFVGTCLSWGMGKYGWTEAQAQAYCGVYSNDKLVMKWNAEWDRGNAEGWANGPYDAWIDNEWNGRSNGSGETWHYKIAWDRGCANSGTPSGTAVKGGAYCIWGPFAMLQSQGSGADNVHYWDVLLAPAGYGAY</sequence>
<dbReference type="AlphaFoldDB" id="A0A0G0MZI3"/>
<dbReference type="EMBL" id="LBVC01000004">
    <property type="protein sequence ID" value="KKQ79039.1"/>
    <property type="molecule type" value="Genomic_DNA"/>
</dbReference>
<name>A0A0G0MZI3_9BACT</name>
<organism evidence="1 2">
    <name type="scientific">Candidatus Daviesbacteria bacterium GW2011_GWF2_38_6</name>
    <dbReference type="NCBI Taxonomy" id="1618432"/>
    <lineage>
        <taxon>Bacteria</taxon>
        <taxon>Candidatus Daviesiibacteriota</taxon>
    </lineage>
</organism>
<dbReference type="Proteomes" id="UP000034324">
    <property type="component" value="Unassembled WGS sequence"/>
</dbReference>
<proteinExistence type="predicted"/>
<evidence type="ECO:0000313" key="2">
    <source>
        <dbReference type="Proteomes" id="UP000034324"/>
    </source>
</evidence>
<gene>
    <name evidence="1" type="ORF">US99_C0004G0001</name>
</gene>
<evidence type="ECO:0000313" key="1">
    <source>
        <dbReference type="EMBL" id="KKQ79039.1"/>
    </source>
</evidence>
<accession>A0A0G0MZI3</accession>
<protein>
    <submittedName>
        <fullName evidence="1">Uncharacterized protein</fullName>
    </submittedName>
</protein>
<comment type="caution">
    <text evidence="1">The sequence shown here is derived from an EMBL/GenBank/DDBJ whole genome shotgun (WGS) entry which is preliminary data.</text>
</comment>